<comment type="caution">
    <text evidence="2">The sequence shown here is derived from an EMBL/GenBank/DDBJ whole genome shotgun (WGS) entry which is preliminary data.</text>
</comment>
<evidence type="ECO:0000313" key="2">
    <source>
        <dbReference type="EMBL" id="KAK8048875.1"/>
    </source>
</evidence>
<keyword evidence="3" id="KW-1185">Reference proteome</keyword>
<feature type="compositionally biased region" description="Basic residues" evidence="1">
    <location>
        <begin position="16"/>
        <end position="27"/>
    </location>
</feature>
<protein>
    <submittedName>
        <fullName evidence="2">Uncharacterized protein</fullName>
    </submittedName>
</protein>
<evidence type="ECO:0000256" key="1">
    <source>
        <dbReference type="SAM" id="MobiDB-lite"/>
    </source>
</evidence>
<feature type="region of interest" description="Disordered" evidence="1">
    <location>
        <begin position="1"/>
        <end position="46"/>
    </location>
</feature>
<dbReference type="RefSeq" id="XP_066711124.1">
    <property type="nucleotide sequence ID" value="XM_066862014.1"/>
</dbReference>
<organism evidence="2 3">
    <name type="scientific">Apiospora phragmitis</name>
    <dbReference type="NCBI Taxonomy" id="2905665"/>
    <lineage>
        <taxon>Eukaryota</taxon>
        <taxon>Fungi</taxon>
        <taxon>Dikarya</taxon>
        <taxon>Ascomycota</taxon>
        <taxon>Pezizomycotina</taxon>
        <taxon>Sordariomycetes</taxon>
        <taxon>Xylariomycetidae</taxon>
        <taxon>Amphisphaeriales</taxon>
        <taxon>Apiosporaceae</taxon>
        <taxon>Apiospora</taxon>
    </lineage>
</organism>
<proteinExistence type="predicted"/>
<gene>
    <name evidence="2" type="ORF">PG994_010605</name>
</gene>
<dbReference type="Proteomes" id="UP001480595">
    <property type="component" value="Unassembled WGS sequence"/>
</dbReference>
<name>A0ABR1TSP4_9PEZI</name>
<feature type="compositionally biased region" description="Low complexity" evidence="1">
    <location>
        <begin position="1"/>
        <end position="14"/>
    </location>
</feature>
<accession>A0ABR1TSP4</accession>
<dbReference type="EMBL" id="JAQQWL010000011">
    <property type="protein sequence ID" value="KAK8048875.1"/>
    <property type="molecule type" value="Genomic_DNA"/>
</dbReference>
<evidence type="ECO:0000313" key="3">
    <source>
        <dbReference type="Proteomes" id="UP001480595"/>
    </source>
</evidence>
<sequence length="122" mass="13012">MTEGGQQSGQQSGRGRSGRGRGGRRRGAAQAQERRPQNSHASNVPETQARALFNLRILQSMMPALLQVQTARALDADAEGQEIPDEAVVVIPDEVVVSLDNEVVVSLDSEQLMVVGVHLGAT</sequence>
<reference evidence="2 3" key="1">
    <citation type="submission" date="2023-01" db="EMBL/GenBank/DDBJ databases">
        <title>Analysis of 21 Apiospora genomes using comparative genomics revels a genus with tremendous synthesis potential of carbohydrate active enzymes and secondary metabolites.</title>
        <authorList>
            <person name="Sorensen T."/>
        </authorList>
    </citation>
    <scope>NUCLEOTIDE SEQUENCE [LARGE SCALE GENOMIC DNA]</scope>
    <source>
        <strain evidence="2 3">CBS 135458</strain>
    </source>
</reference>
<dbReference type="GeneID" id="92095077"/>